<feature type="region of interest" description="Disordered" evidence="1">
    <location>
        <begin position="487"/>
        <end position="520"/>
    </location>
</feature>
<feature type="compositionally biased region" description="Basic and acidic residues" evidence="1">
    <location>
        <begin position="487"/>
        <end position="506"/>
    </location>
</feature>
<evidence type="ECO:0000256" key="1">
    <source>
        <dbReference type="SAM" id="MobiDB-lite"/>
    </source>
</evidence>
<feature type="region of interest" description="Disordered" evidence="1">
    <location>
        <begin position="1"/>
        <end position="135"/>
    </location>
</feature>
<sequence length="948" mass="102387">MHEKSKSANEDSQGSTEDLEGRHVRFNSNIQHVEVETDFNSPGYTGEGNLDNSDESNSSEEEEDEEGDKETEENTLKNAGTSSTNPFMNDEMAGDDLFKDFGMDDPAYKSNPFTKQSEDLFVEEPEHELSSRNRHLKTAASDDFWAEDAELKLPQSLDPAGLQRQPKVNNKSEDLLDEDSEDEFSSLKFTSMQKQPKDAVSNLKGGTNENQLPSLKSTSVQMQPKVARSADLLAEDDENELPYSEPAGLRKPAKPGMKDDIGSTVQERVPTDSSKKPRHDGRTEIQKPPPSSTKTSRRDDPDADDNSDGNDDDDEQRRINRAGGVRQKTFAAEPLKEPSRQADGRGTDAFKPIDDAGAVPSSSDSDEEGWRSKMPTAQSQPSSLERTGKPKSLQYPSDPSAKANIQASDGQQKGKSLDATAEKASDSAFPPKADARKDSTKSGSRKSSKHSVSSPTDESNSRVMDWLLQSEDVQRYQMFVPGLVLAKEELPQEAPKKPPRQVELKPQDANAEEEQLKAAAVASVQQTLPPGAAAAATATRMGPKGRGLLVNDLSLEKQKPGKKDADDFTCLDVDAAADEDKNEDVFANKLSGRSADVKRKLAPDAEKVHPKVRGDGELTMVKAKAGETDPEPTSVDLKTQSRDSNRNKPVELLVDVKPKPLPGSTKIDAKSKGDGDLTVKTAKAGKTDCGEVKPNDTDTYPQTGESDGKKSAELLVDVKQKPSPDISKVDGKNRGDGDLTVKKAKSGKTDSELKSTDFNIQSRDISHNKPAELLVDVNSKASPSSTKMDTQSKGDGNVTVKTAKAGKTDCAEVKPNDTDTYPQAGDSDGKKSAELLVDVKQKPSPDSSKLDGKNRGDGDLTVKKAKARITDPFELTFTGLHAQNKNSDVNKPAELLADVKQKPSPGGVKLDAKSKDDGVLTAKKTKVGKTDVGELKPNHAVTDATSRG</sequence>
<name>A0AAJ7U6Q1_PETMA</name>
<protein>
    <submittedName>
        <fullName evidence="3">Synaptotagmin-like protein 2 isoform X1</fullName>
    </submittedName>
</protein>
<gene>
    <name evidence="3" type="primary">SYTL2</name>
</gene>
<feature type="region of interest" description="Disordered" evidence="1">
    <location>
        <begin position="576"/>
        <end position="865"/>
    </location>
</feature>
<feature type="compositionally biased region" description="Polar residues" evidence="1">
    <location>
        <begin position="204"/>
        <end position="222"/>
    </location>
</feature>
<feature type="compositionally biased region" description="Acidic residues" evidence="1">
    <location>
        <begin position="301"/>
        <end position="314"/>
    </location>
</feature>
<dbReference type="AlphaFoldDB" id="A0AAJ7U6Q1"/>
<feature type="region of interest" description="Disordered" evidence="1">
    <location>
        <begin position="156"/>
        <end position="463"/>
    </location>
</feature>
<feature type="compositionally biased region" description="Polar residues" evidence="1">
    <location>
        <begin position="77"/>
        <end position="87"/>
    </location>
</feature>
<evidence type="ECO:0000313" key="2">
    <source>
        <dbReference type="Proteomes" id="UP001318040"/>
    </source>
</evidence>
<feature type="compositionally biased region" description="Basic and acidic residues" evidence="1">
    <location>
        <begin position="639"/>
        <end position="658"/>
    </location>
</feature>
<feature type="compositionally biased region" description="Basic and acidic residues" evidence="1">
    <location>
        <begin position="706"/>
        <end position="755"/>
    </location>
</feature>
<feature type="compositionally biased region" description="Basic and acidic residues" evidence="1">
    <location>
        <begin position="685"/>
        <end position="696"/>
    </location>
</feature>
<dbReference type="KEGG" id="pmrn:116953300"/>
<feature type="compositionally biased region" description="Polar residues" evidence="1">
    <location>
        <begin position="375"/>
        <end position="385"/>
    </location>
</feature>
<feature type="compositionally biased region" description="Basic and acidic residues" evidence="1">
    <location>
        <begin position="667"/>
        <end position="677"/>
    </location>
</feature>
<feature type="compositionally biased region" description="Basic and acidic residues" evidence="1">
    <location>
        <begin position="269"/>
        <end position="285"/>
    </location>
</feature>
<reference evidence="3" key="1">
    <citation type="submission" date="2025-08" db="UniProtKB">
        <authorList>
            <consortium name="RefSeq"/>
        </authorList>
    </citation>
    <scope>IDENTIFICATION</scope>
    <source>
        <tissue evidence="3">Sperm</tissue>
    </source>
</reference>
<feature type="compositionally biased region" description="Basic and acidic residues" evidence="1">
    <location>
        <begin position="595"/>
        <end position="616"/>
    </location>
</feature>
<organism evidence="2 3">
    <name type="scientific">Petromyzon marinus</name>
    <name type="common">Sea lamprey</name>
    <dbReference type="NCBI Taxonomy" id="7757"/>
    <lineage>
        <taxon>Eukaryota</taxon>
        <taxon>Metazoa</taxon>
        <taxon>Chordata</taxon>
        <taxon>Craniata</taxon>
        <taxon>Vertebrata</taxon>
        <taxon>Cyclostomata</taxon>
        <taxon>Hyperoartia</taxon>
        <taxon>Petromyzontiformes</taxon>
        <taxon>Petromyzontidae</taxon>
        <taxon>Petromyzon</taxon>
    </lineage>
</organism>
<keyword evidence="2" id="KW-1185">Reference proteome</keyword>
<accession>A0AAJ7U6Q1</accession>
<feature type="compositionally biased region" description="Acidic residues" evidence="1">
    <location>
        <begin position="175"/>
        <end position="184"/>
    </location>
</feature>
<dbReference type="Proteomes" id="UP001318040">
    <property type="component" value="Chromosome 51"/>
</dbReference>
<feature type="compositionally biased region" description="Acidic residues" evidence="1">
    <location>
        <begin position="52"/>
        <end position="73"/>
    </location>
</feature>
<feature type="compositionally biased region" description="Basic and acidic residues" evidence="1">
    <location>
        <begin position="806"/>
        <end position="817"/>
    </location>
</feature>
<feature type="compositionally biased region" description="Basic and acidic residues" evidence="1">
    <location>
        <begin position="334"/>
        <end position="354"/>
    </location>
</feature>
<evidence type="ECO:0000313" key="3">
    <source>
        <dbReference type="RefSeq" id="XP_032829277.1"/>
    </source>
</evidence>
<feature type="compositionally biased region" description="Polar residues" evidence="1">
    <location>
        <begin position="403"/>
        <end position="414"/>
    </location>
</feature>
<proteinExistence type="predicted"/>
<dbReference type="RefSeq" id="XP_032829277.1">
    <property type="nucleotide sequence ID" value="XM_032973386.1"/>
</dbReference>
<feature type="compositionally biased region" description="Basic and acidic residues" evidence="1">
    <location>
        <begin position="827"/>
        <end position="862"/>
    </location>
</feature>
<feature type="compositionally biased region" description="Polar residues" evidence="1">
    <location>
        <begin position="779"/>
        <end position="794"/>
    </location>
</feature>